<sequence length="216" mass="23056">MWFKPAISAGLLVTLTICAHVARAGSDDQASTSPPTTAAQDKTSLADIAADNTVTVIPQGFSSYTSESLGDNRHCVVGAVTDEDGMNQKPLVYVEDIVANRVLWSRSLDLPANTFQGRATHCLRKGGTLYVLLQSDTQPAQTTSQTLLQVVELDLAKGATTGIRDIVVAGVTDAYSAWVDKGQSGMHLAGKDLAIAGEYYRLADPDKHLPFRVTVH</sequence>
<evidence type="ECO:0000313" key="3">
    <source>
        <dbReference type="Proteomes" id="UP001620408"/>
    </source>
</evidence>
<keyword evidence="1" id="KW-0732">Signal</keyword>
<gene>
    <name evidence="2" type="ORF">ISS97_06415</name>
</gene>
<evidence type="ECO:0008006" key="4">
    <source>
        <dbReference type="Google" id="ProtNLM"/>
    </source>
</evidence>
<name>A0ABW8K1V0_9GAMM</name>
<evidence type="ECO:0000256" key="1">
    <source>
        <dbReference type="SAM" id="SignalP"/>
    </source>
</evidence>
<protein>
    <recommendedName>
        <fullName evidence="4">Secreted protein</fullName>
    </recommendedName>
</protein>
<organism evidence="2 3">
    <name type="scientific">Dyella koreensis</name>
    <dbReference type="NCBI Taxonomy" id="311235"/>
    <lineage>
        <taxon>Bacteria</taxon>
        <taxon>Pseudomonadati</taxon>
        <taxon>Pseudomonadota</taxon>
        <taxon>Gammaproteobacteria</taxon>
        <taxon>Lysobacterales</taxon>
        <taxon>Rhodanobacteraceae</taxon>
        <taxon>Dyella</taxon>
    </lineage>
</organism>
<comment type="caution">
    <text evidence="2">The sequence shown here is derived from an EMBL/GenBank/DDBJ whole genome shotgun (WGS) entry which is preliminary data.</text>
</comment>
<dbReference type="EMBL" id="JADIKD010000008">
    <property type="protein sequence ID" value="MFK2916889.1"/>
    <property type="molecule type" value="Genomic_DNA"/>
</dbReference>
<reference evidence="2 3" key="1">
    <citation type="submission" date="2020-10" db="EMBL/GenBank/DDBJ databases">
        <title>Phylogeny of dyella-like bacteria.</title>
        <authorList>
            <person name="Fu J."/>
        </authorList>
    </citation>
    <scope>NUCLEOTIDE SEQUENCE [LARGE SCALE GENOMIC DNA]</scope>
    <source>
        <strain evidence="2 3">BB4</strain>
    </source>
</reference>
<feature type="signal peptide" evidence="1">
    <location>
        <begin position="1"/>
        <end position="24"/>
    </location>
</feature>
<dbReference type="RefSeq" id="WP_379987082.1">
    <property type="nucleotide sequence ID" value="NZ_JADIKD010000008.1"/>
</dbReference>
<evidence type="ECO:0000313" key="2">
    <source>
        <dbReference type="EMBL" id="MFK2916889.1"/>
    </source>
</evidence>
<accession>A0ABW8K1V0</accession>
<proteinExistence type="predicted"/>
<feature type="chain" id="PRO_5047464256" description="Secreted protein" evidence="1">
    <location>
        <begin position="25"/>
        <end position="216"/>
    </location>
</feature>
<keyword evidence="3" id="KW-1185">Reference proteome</keyword>
<dbReference type="Proteomes" id="UP001620408">
    <property type="component" value="Unassembled WGS sequence"/>
</dbReference>